<feature type="transmembrane region" description="Helical" evidence="1">
    <location>
        <begin position="314"/>
        <end position="333"/>
    </location>
</feature>
<proteinExistence type="predicted"/>
<accession>A0ABQ6LNP5</accession>
<gene>
    <name evidence="2" type="ORF">LNKW23_40560</name>
</gene>
<feature type="transmembrane region" description="Helical" evidence="1">
    <location>
        <begin position="402"/>
        <end position="421"/>
    </location>
</feature>
<feature type="transmembrane region" description="Helical" evidence="1">
    <location>
        <begin position="345"/>
        <end position="365"/>
    </location>
</feature>
<dbReference type="RefSeq" id="WP_285673979.1">
    <property type="nucleotide sequence ID" value="NZ_BSYI01000044.1"/>
</dbReference>
<feature type="transmembrane region" description="Helical" evidence="1">
    <location>
        <begin position="372"/>
        <end position="390"/>
    </location>
</feature>
<dbReference type="Proteomes" id="UP001239909">
    <property type="component" value="Unassembled WGS sequence"/>
</dbReference>
<evidence type="ECO:0000313" key="3">
    <source>
        <dbReference type="Proteomes" id="UP001239909"/>
    </source>
</evidence>
<feature type="transmembrane region" description="Helical" evidence="1">
    <location>
        <begin position="76"/>
        <end position="97"/>
    </location>
</feature>
<feature type="transmembrane region" description="Helical" evidence="1">
    <location>
        <begin position="285"/>
        <end position="302"/>
    </location>
</feature>
<dbReference type="EMBL" id="BSYI01000044">
    <property type="protein sequence ID" value="GMG84840.1"/>
    <property type="molecule type" value="Genomic_DNA"/>
</dbReference>
<organism evidence="2 3">
    <name type="scientific">Paralimibaculum aggregatum</name>
    <dbReference type="NCBI Taxonomy" id="3036245"/>
    <lineage>
        <taxon>Bacteria</taxon>
        <taxon>Pseudomonadati</taxon>
        <taxon>Pseudomonadota</taxon>
        <taxon>Alphaproteobacteria</taxon>
        <taxon>Rhodobacterales</taxon>
        <taxon>Paracoccaceae</taxon>
        <taxon>Paralimibaculum</taxon>
    </lineage>
</organism>
<evidence type="ECO:0000256" key="1">
    <source>
        <dbReference type="SAM" id="Phobius"/>
    </source>
</evidence>
<feature type="transmembrane region" description="Helical" evidence="1">
    <location>
        <begin position="33"/>
        <end position="56"/>
    </location>
</feature>
<feature type="transmembrane region" description="Helical" evidence="1">
    <location>
        <begin position="222"/>
        <end position="239"/>
    </location>
</feature>
<feature type="transmembrane region" description="Helical" evidence="1">
    <location>
        <begin position="251"/>
        <end position="273"/>
    </location>
</feature>
<keyword evidence="1" id="KW-1133">Transmembrane helix</keyword>
<sequence length="566" mass="60012">MSTIHSFALMLLLGASAAVLELSGLTFQTMSHTIWVVVGVPGLLAVLGCLAGAVLFERLAGAGLVARLERLDPGRVPVWAIAVAATALAAIAVQLVHHDHAFSMDEWMTRFQGALFAEGRLTGTIPAEFLPERRALYHDFARIDGATGAVASGYLPGMAALHGLFALVGAGSYAASAMVGLSVILVAAVARQIWPGQAAPAVVAALLVATSQQVLAAGSTSYAMQAHLALNLLWLWLFLRDRPVCHGLAALVGIAAASMHQIHVHAFFALPFLLGLLRPFRPGLLLWYGVSNLLGHLLLLSWDPLGWAGAASAAPAPATGAVAATLARIAGWPGLEAWATVYGNLVRLLAWQSLALLPLLLAWAARGSRQRVLLMLAASVVTTFLPYPILMPDQGHGWGYRYLHGIIGNLALLGAAGWMAIAGRAELARLRAAVLLLLLLTPFVMLPLRGALMRDLVGRYAEAERLVARDAGIVVVDDVGIYYGADLVRNDPFLEERPLRMRLSLLDPAQIARLCRAHRLAYMAPSEAAPLGLAVPDPQALAGRWPGYRARIEALRACPGGAEAVQ</sequence>
<feature type="transmembrane region" description="Helical" evidence="1">
    <location>
        <begin position="198"/>
        <end position="216"/>
    </location>
</feature>
<keyword evidence="3" id="KW-1185">Reference proteome</keyword>
<reference evidence="2 3" key="1">
    <citation type="submission" date="2023-04" db="EMBL/GenBank/DDBJ databases">
        <title>Marinoamorphus aggregata gen. nov., sp. Nov., isolate from tissue of brittle star Ophioplocus japonicus.</title>
        <authorList>
            <person name="Kawano K."/>
            <person name="Sawayama S."/>
            <person name="Nakagawa S."/>
        </authorList>
    </citation>
    <scope>NUCLEOTIDE SEQUENCE [LARGE SCALE GENOMIC DNA]</scope>
    <source>
        <strain evidence="2 3">NKW23</strain>
    </source>
</reference>
<evidence type="ECO:0008006" key="4">
    <source>
        <dbReference type="Google" id="ProtNLM"/>
    </source>
</evidence>
<evidence type="ECO:0000313" key="2">
    <source>
        <dbReference type="EMBL" id="GMG84840.1"/>
    </source>
</evidence>
<name>A0ABQ6LNP5_9RHOB</name>
<keyword evidence="1" id="KW-0472">Membrane</keyword>
<protein>
    <recommendedName>
        <fullName evidence="4">DUF2723 domain-containing protein</fullName>
    </recommendedName>
</protein>
<feature type="transmembrane region" description="Helical" evidence="1">
    <location>
        <begin position="433"/>
        <end position="452"/>
    </location>
</feature>
<feature type="transmembrane region" description="Helical" evidence="1">
    <location>
        <begin position="164"/>
        <end position="186"/>
    </location>
</feature>
<keyword evidence="1" id="KW-0812">Transmembrane</keyword>
<comment type="caution">
    <text evidence="2">The sequence shown here is derived from an EMBL/GenBank/DDBJ whole genome shotgun (WGS) entry which is preliminary data.</text>
</comment>